<evidence type="ECO:0000256" key="1">
    <source>
        <dbReference type="SAM" id="MobiDB-lite"/>
    </source>
</evidence>
<dbReference type="GO" id="GO:0048255">
    <property type="term" value="P:mRNA stabilization"/>
    <property type="evidence" value="ECO:0007669"/>
    <property type="project" value="TreeGrafter"/>
</dbReference>
<proteinExistence type="predicted"/>
<evidence type="ECO:0000313" key="3">
    <source>
        <dbReference type="Proteomes" id="UP000324091"/>
    </source>
</evidence>
<protein>
    <submittedName>
        <fullName evidence="2">Meiosis-specific coiled-coil domain-containing protein MEIOC</fullName>
    </submittedName>
</protein>
<dbReference type="EMBL" id="RHFK02000010">
    <property type="protein sequence ID" value="TWW70214.1"/>
    <property type="molecule type" value="Genomic_DNA"/>
</dbReference>
<dbReference type="Pfam" id="PF15189">
    <property type="entry name" value="MEIOC"/>
    <property type="match status" value="1"/>
</dbReference>
<dbReference type="PANTHER" id="PTHR33861:SF4">
    <property type="entry name" value="MEIOSIS-SPECIFIC COILED-COIL DOMAIN-CONTAINING PROTEIN MEIOC"/>
    <property type="match status" value="1"/>
</dbReference>
<dbReference type="InterPro" id="IPR027963">
    <property type="entry name" value="MEIOC"/>
</dbReference>
<dbReference type="PANTHER" id="PTHR33861">
    <property type="entry name" value="PROTEIN CBG18333"/>
    <property type="match status" value="1"/>
</dbReference>
<evidence type="ECO:0000313" key="2">
    <source>
        <dbReference type="EMBL" id="TWW70214.1"/>
    </source>
</evidence>
<dbReference type="GO" id="GO:0007141">
    <property type="term" value="P:male meiosis I"/>
    <property type="evidence" value="ECO:0007669"/>
    <property type="project" value="TreeGrafter"/>
</dbReference>
<dbReference type="AlphaFoldDB" id="A0A5C6NRY6"/>
<accession>A0A5C6NRY6</accession>
<keyword evidence="3" id="KW-1185">Reference proteome</keyword>
<dbReference type="Proteomes" id="UP000324091">
    <property type="component" value="Chromosome 18"/>
</dbReference>
<dbReference type="GO" id="GO:0007144">
    <property type="term" value="P:female meiosis I"/>
    <property type="evidence" value="ECO:0007669"/>
    <property type="project" value="TreeGrafter"/>
</dbReference>
<name>A0A5C6NRY6_9TELE</name>
<feature type="region of interest" description="Disordered" evidence="1">
    <location>
        <begin position="59"/>
        <end position="81"/>
    </location>
</feature>
<comment type="caution">
    <text evidence="2">The sequence shown here is derived from an EMBL/GenBank/DDBJ whole genome shotgun (WGS) entry which is preliminary data.</text>
</comment>
<organism evidence="2 3">
    <name type="scientific">Takifugu flavidus</name>
    <name type="common">sansaifugu</name>
    <dbReference type="NCBI Taxonomy" id="433684"/>
    <lineage>
        <taxon>Eukaryota</taxon>
        <taxon>Metazoa</taxon>
        <taxon>Chordata</taxon>
        <taxon>Craniata</taxon>
        <taxon>Vertebrata</taxon>
        <taxon>Euteleostomi</taxon>
        <taxon>Actinopterygii</taxon>
        <taxon>Neopterygii</taxon>
        <taxon>Teleostei</taxon>
        <taxon>Neoteleostei</taxon>
        <taxon>Acanthomorphata</taxon>
        <taxon>Eupercaria</taxon>
        <taxon>Tetraodontiformes</taxon>
        <taxon>Tetradontoidea</taxon>
        <taxon>Tetraodontidae</taxon>
        <taxon>Takifugu</taxon>
    </lineage>
</organism>
<dbReference type="GO" id="GO:0005737">
    <property type="term" value="C:cytoplasm"/>
    <property type="evidence" value="ECO:0007669"/>
    <property type="project" value="TreeGrafter"/>
</dbReference>
<sequence>MAFDRHQSTLATFQHQASAKFSTGKDGGGAWPFCMPSGSVQKPDSSYVLWSNGANDEPYSLSSRGHNGLMSRKSTDLTDSDGETDLQGLVSNILDEAGSHNSHNGRDLLASNSIWSPKTTSDELQQCFQSESKTRHLANFCKNYASAATSNTLNTEDKDVFQQPKEPAMSQQWLFNIPKGDKDYLNYRPTKLPPGLPMPNTDNAYQAYIQQERHDSATVNEKRGNKNYLNGFPDLTKVFNPQSETTNPFIHSHYEDNNIHTSVKPSSNEQQVSQEPNQLVTGFQSFMASEYDGSLHGTFADIYRETQGRPGEDWSEHWKFTSSSMPTQKEMVGVQMERNGVMRGERINCDGMQELYGIGTQNTEHFQQPKMFFGSVSLNNHYQAKMTMQKQNNILPLNLKNNQCLKQQDHLQSKIKSQMQKEKKRMPGVHGENHYTGHMTNYSTKGGEKNQQNLNHFGIMQSQRFGGEKGRVSAKNAQQFMSRVYPVNDPKRHLSMNSNYYSRSILSHGNPAPGVALGNMMPATEFPNADVNDLMIQRGDPTYHGLNSAMKTSVVMDDVPMVELYFYLDECCDQLRFLEKERKKTEIILTKAIQGGKAISDSSTSLPKMPPNPTRIDHLIVNQMKEQGKVASVLHRMESVNSFLHNNIHTALKKHYMAICVTEARRKEEIAIMSQQQQHREYLEDYKDTLLMVMALKDLAACTRRLRTALWCALQFVLPKAVKSQDQATGTARSPSPYEGGSFKL</sequence>
<gene>
    <name evidence="2" type="ORF">D4764_18G0010200</name>
</gene>
<reference evidence="2 3" key="1">
    <citation type="submission" date="2019-04" db="EMBL/GenBank/DDBJ databases">
        <title>Chromosome genome assembly for Takifugu flavidus.</title>
        <authorList>
            <person name="Xiao S."/>
        </authorList>
    </citation>
    <scope>NUCLEOTIDE SEQUENCE [LARGE SCALE GENOMIC DNA]</scope>
    <source>
        <strain evidence="2">HTHZ2018</strain>
        <tissue evidence="2">Muscle</tissue>
    </source>
</reference>
<dbReference type="GO" id="GO:0005634">
    <property type="term" value="C:nucleus"/>
    <property type="evidence" value="ECO:0007669"/>
    <property type="project" value="TreeGrafter"/>
</dbReference>